<organism evidence="5">
    <name type="scientific">candidate division TA06 bacterium ADurb.Bin417</name>
    <dbReference type="NCBI Taxonomy" id="1852828"/>
    <lineage>
        <taxon>Bacteria</taxon>
        <taxon>Bacteria division TA06</taxon>
    </lineage>
</organism>
<dbReference type="GO" id="GO:0005886">
    <property type="term" value="C:plasma membrane"/>
    <property type="evidence" value="ECO:0007669"/>
    <property type="project" value="TreeGrafter"/>
</dbReference>
<dbReference type="InterPro" id="IPR017871">
    <property type="entry name" value="ABC_transporter-like_CS"/>
</dbReference>
<protein>
    <submittedName>
        <fullName evidence="5">Lipoprotein-releasing system ATP-binding protein LolD</fullName>
        <ecNumber evidence="5">3.6.3.-</ecNumber>
    </submittedName>
</protein>
<dbReference type="PANTHER" id="PTHR24220:SF86">
    <property type="entry name" value="ABC TRANSPORTER ABCH.1"/>
    <property type="match status" value="1"/>
</dbReference>
<dbReference type="GO" id="GO:0098796">
    <property type="term" value="C:membrane protein complex"/>
    <property type="evidence" value="ECO:0007669"/>
    <property type="project" value="UniProtKB-ARBA"/>
</dbReference>
<dbReference type="EC" id="3.6.3.-" evidence="5"/>
<proteinExistence type="predicted"/>
<evidence type="ECO:0000313" key="5">
    <source>
        <dbReference type="EMBL" id="OPZ91386.1"/>
    </source>
</evidence>
<evidence type="ECO:0000256" key="1">
    <source>
        <dbReference type="ARBA" id="ARBA00022448"/>
    </source>
</evidence>
<dbReference type="AlphaFoldDB" id="A0A1V5MDX3"/>
<dbReference type="GO" id="GO:0005524">
    <property type="term" value="F:ATP binding"/>
    <property type="evidence" value="ECO:0007669"/>
    <property type="project" value="UniProtKB-KW"/>
</dbReference>
<dbReference type="Pfam" id="PF00005">
    <property type="entry name" value="ABC_tran"/>
    <property type="match status" value="1"/>
</dbReference>
<dbReference type="InterPro" id="IPR027417">
    <property type="entry name" value="P-loop_NTPase"/>
</dbReference>
<gene>
    <name evidence="5" type="primary">lolD_3</name>
    <name evidence="5" type="ORF">BWY73_01107</name>
</gene>
<dbReference type="CDD" id="cd03255">
    <property type="entry name" value="ABC_MJ0796_LolCDE_FtsE"/>
    <property type="match status" value="1"/>
</dbReference>
<keyword evidence="1" id="KW-0813">Transport</keyword>
<dbReference type="FunFam" id="3.40.50.300:FF:000032">
    <property type="entry name" value="Export ABC transporter ATP-binding protein"/>
    <property type="match status" value="1"/>
</dbReference>
<dbReference type="InterPro" id="IPR017911">
    <property type="entry name" value="MacB-like_ATP-bd"/>
</dbReference>
<dbReference type="InterPro" id="IPR003439">
    <property type="entry name" value="ABC_transporter-like_ATP-bd"/>
</dbReference>
<dbReference type="PANTHER" id="PTHR24220">
    <property type="entry name" value="IMPORT ATP-BINDING PROTEIN"/>
    <property type="match status" value="1"/>
</dbReference>
<dbReference type="Gene3D" id="3.40.50.300">
    <property type="entry name" value="P-loop containing nucleotide triphosphate hydrolases"/>
    <property type="match status" value="1"/>
</dbReference>
<dbReference type="PROSITE" id="PS00211">
    <property type="entry name" value="ABC_TRANSPORTER_1"/>
    <property type="match status" value="1"/>
</dbReference>
<sequence>MAAEVIRLDGISKIYRIADVEVAALKNLSLTVREGEHISIVGPSGSGKTTLLNLLGCLDRPSSGNYFLDGQEISKLDDDALSHIRSQKLGFVFQSYNLIPQLTVLENIGLPLFYQYADESAIQAKALELARIVGLGNRLYHRPFELSGGQQQRVAIARALINDSVIVLADEPTGNLDSSTGREVMDLLLDLNHKGTTLLLITHDPKVAAFGQRTIHMLDGEIVDET</sequence>
<reference evidence="5" key="1">
    <citation type="submission" date="2017-02" db="EMBL/GenBank/DDBJ databases">
        <title>Delving into the versatile metabolic prowess of the omnipresent phylum Bacteroidetes.</title>
        <authorList>
            <person name="Nobu M.K."/>
            <person name="Mei R."/>
            <person name="Narihiro T."/>
            <person name="Kuroda K."/>
            <person name="Liu W.-T."/>
        </authorList>
    </citation>
    <scope>NUCLEOTIDE SEQUENCE</scope>
    <source>
        <strain evidence="5">ADurb.Bin417</strain>
    </source>
</reference>
<evidence type="ECO:0000256" key="2">
    <source>
        <dbReference type="ARBA" id="ARBA00022741"/>
    </source>
</evidence>
<keyword evidence="5" id="KW-0378">Hydrolase</keyword>
<accession>A0A1V5MDX3</accession>
<dbReference type="PROSITE" id="PS50893">
    <property type="entry name" value="ABC_TRANSPORTER_2"/>
    <property type="match status" value="1"/>
</dbReference>
<keyword evidence="2" id="KW-0547">Nucleotide-binding</keyword>
<dbReference type="GO" id="GO:0016887">
    <property type="term" value="F:ATP hydrolysis activity"/>
    <property type="evidence" value="ECO:0007669"/>
    <property type="project" value="InterPro"/>
</dbReference>
<name>A0A1V5MDX3_UNCT6</name>
<dbReference type="InterPro" id="IPR015854">
    <property type="entry name" value="ABC_transpr_LolD-like"/>
</dbReference>
<keyword evidence="5" id="KW-0449">Lipoprotein</keyword>
<dbReference type="SUPFAM" id="SSF52540">
    <property type="entry name" value="P-loop containing nucleoside triphosphate hydrolases"/>
    <property type="match status" value="1"/>
</dbReference>
<dbReference type="GO" id="GO:0022857">
    <property type="term" value="F:transmembrane transporter activity"/>
    <property type="evidence" value="ECO:0007669"/>
    <property type="project" value="TreeGrafter"/>
</dbReference>
<evidence type="ECO:0000256" key="3">
    <source>
        <dbReference type="ARBA" id="ARBA00022840"/>
    </source>
</evidence>
<dbReference type="Proteomes" id="UP000485484">
    <property type="component" value="Unassembled WGS sequence"/>
</dbReference>
<dbReference type="EMBL" id="MWAK01000181">
    <property type="protein sequence ID" value="OPZ91386.1"/>
    <property type="molecule type" value="Genomic_DNA"/>
</dbReference>
<evidence type="ECO:0000259" key="4">
    <source>
        <dbReference type="PROSITE" id="PS50893"/>
    </source>
</evidence>
<keyword evidence="3 5" id="KW-0067">ATP-binding</keyword>
<comment type="caution">
    <text evidence="5">The sequence shown here is derived from an EMBL/GenBank/DDBJ whole genome shotgun (WGS) entry which is preliminary data.</text>
</comment>
<feature type="domain" description="ABC transporter" evidence="4">
    <location>
        <begin position="6"/>
        <end position="226"/>
    </location>
</feature>
<dbReference type="SMART" id="SM00382">
    <property type="entry name" value="AAA"/>
    <property type="match status" value="1"/>
</dbReference>
<dbReference type="InterPro" id="IPR003593">
    <property type="entry name" value="AAA+_ATPase"/>
</dbReference>